<evidence type="ECO:0008006" key="3">
    <source>
        <dbReference type="Google" id="ProtNLM"/>
    </source>
</evidence>
<dbReference type="InterPro" id="IPR035897">
    <property type="entry name" value="Toll_tir_struct_dom_sf"/>
</dbReference>
<keyword evidence="2" id="KW-1185">Reference proteome</keyword>
<dbReference type="EMBL" id="JAMZMK010008404">
    <property type="protein sequence ID" value="KAI7740559.1"/>
    <property type="molecule type" value="Genomic_DNA"/>
</dbReference>
<dbReference type="Gene3D" id="3.80.10.10">
    <property type="entry name" value="Ribonuclease Inhibitor"/>
    <property type="match status" value="1"/>
</dbReference>
<name>A0AAD5GGL3_AMBAR</name>
<dbReference type="PANTHER" id="PTHR11017">
    <property type="entry name" value="LEUCINE-RICH REPEAT-CONTAINING PROTEIN"/>
    <property type="match status" value="1"/>
</dbReference>
<dbReference type="InterPro" id="IPR027417">
    <property type="entry name" value="P-loop_NTPase"/>
</dbReference>
<organism evidence="1 2">
    <name type="scientific">Ambrosia artemisiifolia</name>
    <name type="common">Common ragweed</name>
    <dbReference type="NCBI Taxonomy" id="4212"/>
    <lineage>
        <taxon>Eukaryota</taxon>
        <taxon>Viridiplantae</taxon>
        <taxon>Streptophyta</taxon>
        <taxon>Embryophyta</taxon>
        <taxon>Tracheophyta</taxon>
        <taxon>Spermatophyta</taxon>
        <taxon>Magnoliopsida</taxon>
        <taxon>eudicotyledons</taxon>
        <taxon>Gunneridae</taxon>
        <taxon>Pentapetalae</taxon>
        <taxon>asterids</taxon>
        <taxon>campanulids</taxon>
        <taxon>Asterales</taxon>
        <taxon>Asteraceae</taxon>
        <taxon>Asteroideae</taxon>
        <taxon>Heliantheae alliance</taxon>
        <taxon>Heliantheae</taxon>
        <taxon>Ambrosia</taxon>
    </lineage>
</organism>
<dbReference type="SUPFAM" id="SSF52540">
    <property type="entry name" value="P-loop containing nucleoside triphosphate hydrolases"/>
    <property type="match status" value="1"/>
</dbReference>
<dbReference type="Gene3D" id="3.40.50.10140">
    <property type="entry name" value="Toll/interleukin-1 receptor homology (TIR) domain"/>
    <property type="match status" value="1"/>
</dbReference>
<feature type="non-terminal residue" evidence="1">
    <location>
        <position position="885"/>
    </location>
</feature>
<dbReference type="AlphaFoldDB" id="A0AAD5GGL3"/>
<dbReference type="SUPFAM" id="SSF52058">
    <property type="entry name" value="L domain-like"/>
    <property type="match status" value="1"/>
</dbReference>
<comment type="caution">
    <text evidence="1">The sequence shown here is derived from an EMBL/GenBank/DDBJ whole genome shotgun (WGS) entry which is preliminary data.</text>
</comment>
<reference evidence="1" key="1">
    <citation type="submission" date="2022-06" db="EMBL/GenBank/DDBJ databases">
        <title>Uncovering the hologenomic basis of an extraordinary plant invasion.</title>
        <authorList>
            <person name="Bieker V.C."/>
            <person name="Martin M.D."/>
            <person name="Gilbert T."/>
            <person name="Hodgins K."/>
            <person name="Battlay P."/>
            <person name="Petersen B."/>
            <person name="Wilson J."/>
        </authorList>
    </citation>
    <scope>NUCLEOTIDE SEQUENCE</scope>
    <source>
        <strain evidence="1">AA19_3_7</strain>
        <tissue evidence="1">Leaf</tissue>
    </source>
</reference>
<protein>
    <recommendedName>
        <fullName evidence="3">NB-ARC domain-containing protein</fullName>
    </recommendedName>
</protein>
<gene>
    <name evidence="1" type="ORF">M8C21_023927</name>
</gene>
<feature type="non-terminal residue" evidence="1">
    <location>
        <position position="1"/>
    </location>
</feature>
<dbReference type="GO" id="GO:0006952">
    <property type="term" value="P:defense response"/>
    <property type="evidence" value="ECO:0007669"/>
    <property type="project" value="InterPro"/>
</dbReference>
<evidence type="ECO:0000313" key="1">
    <source>
        <dbReference type="EMBL" id="KAI7740559.1"/>
    </source>
</evidence>
<evidence type="ECO:0000313" key="2">
    <source>
        <dbReference type="Proteomes" id="UP001206925"/>
    </source>
</evidence>
<accession>A0AAD5GGL3</accession>
<dbReference type="Gene3D" id="3.40.50.300">
    <property type="entry name" value="P-loop containing nucleotide triphosphate hydrolases"/>
    <property type="match status" value="1"/>
</dbReference>
<dbReference type="InterPro" id="IPR044974">
    <property type="entry name" value="Disease_R_plants"/>
</dbReference>
<proteinExistence type="predicted"/>
<sequence length="885" mass="102275">VTKFGIRFIREEYIMHLKKQHVDSMIRVGMAGVKYAARTRFSYNLEAFDNDCSSDIDHHFHKIEDFIFHHHRQEGSLDGIYQITKEILEMKQEYLTERKYYMDKRNICDYYEINLKASELYSDFIRSVNNINEGWLSVKLALEQIVVKSRTDNYSYKEMLQQLGDLEAAKCVGFSDKFIKMLESVFIRAFDIAEHVMHFRPGGSSTYVCPKGFAKYQIFTTGVFCMMAVYIGDFETQVLVDGQNKFHIRRRNSKSLFLHMMRDFKDKKRMKDGQFIPKRQHNCKLQISDFCDNEHLLQELRNRLGLSGCFTKENEEEMVSVIDRLLKNIQRVSRTIQEMSSHAQQYSHDLRKLKKHAKYFSRATAATASMLFVIFETQSPISFQIVRTILRGHVTAYGPRWIVLWLIHVETWRAAFREVGAISGLHVTQHRDEVEVVSEIVRRILRYMQDMLPIDLPNNLVGIESQVDEVKRILRANSSDVLFVGICEMSGIGKTILAEAIYKDIKDKFERNNVWMHDLLQQMCWEMLRKESNKPISIKYHKDILDILSSNSKGAQSVEVINQEPYMGEKSHNVPFLQQELPNLQSINLSFSKYLTKIPDLTSASNLVKLNLEGCANLTSLHASVLLLKRLRYLNLKGCTCLESLGRSSMEMEALEALLSGCSKLEYIPEFGKNMKWLEHLYVDGTRIKKLPENLEEMCDLRFNYYVSAEGVDVSKFHASSYNNHPIVSCLNCPKLSVDKPGNNLAEKILNSYLKLRTKYWMTPEAVFEIVGAGSEIPSGFVQPDYEGLILERPWIGVAIFAVISVHHADGYMEANYMVTAHIHLGEKHWKIPVPVNFLLAESETQLVFYWTVVDDHQRIAGSSQKSNFNVSFSIEPDGQSHENV</sequence>
<dbReference type="Proteomes" id="UP001206925">
    <property type="component" value="Unassembled WGS sequence"/>
</dbReference>
<dbReference type="PANTHER" id="PTHR11017:SF573">
    <property type="entry name" value="ADP-RIBOSYL CYCLASE_CYCLIC ADP-RIBOSE HYDROLASE"/>
    <property type="match status" value="1"/>
</dbReference>
<dbReference type="InterPro" id="IPR032675">
    <property type="entry name" value="LRR_dom_sf"/>
</dbReference>